<dbReference type="Gramene" id="AET4Gv20847700.1">
    <property type="protein sequence ID" value="AET4Gv20847700.1"/>
    <property type="gene ID" value="AET4Gv20847700"/>
</dbReference>
<reference evidence="11" key="3">
    <citation type="journal article" date="2017" name="Nature">
        <title>Genome sequence of the progenitor of the wheat D genome Aegilops tauschii.</title>
        <authorList>
            <person name="Luo M.C."/>
            <person name="Gu Y.Q."/>
            <person name="Puiu D."/>
            <person name="Wang H."/>
            <person name="Twardziok S.O."/>
            <person name="Deal K.R."/>
            <person name="Huo N."/>
            <person name="Zhu T."/>
            <person name="Wang L."/>
            <person name="Wang Y."/>
            <person name="McGuire P.E."/>
            <person name="Liu S."/>
            <person name="Long H."/>
            <person name="Ramasamy R.K."/>
            <person name="Rodriguez J.C."/>
            <person name="Van S.L."/>
            <person name="Yuan L."/>
            <person name="Wang Z."/>
            <person name="Xia Z."/>
            <person name="Xiao L."/>
            <person name="Anderson O.D."/>
            <person name="Ouyang S."/>
            <person name="Liang Y."/>
            <person name="Zimin A.V."/>
            <person name="Pertea G."/>
            <person name="Qi P."/>
            <person name="Bennetzen J.L."/>
            <person name="Dai X."/>
            <person name="Dawson M.W."/>
            <person name="Muller H.G."/>
            <person name="Kugler K."/>
            <person name="Rivarola-Duarte L."/>
            <person name="Spannagl M."/>
            <person name="Mayer K.F.X."/>
            <person name="Lu F.H."/>
            <person name="Bevan M.W."/>
            <person name="Leroy P."/>
            <person name="Li P."/>
            <person name="You F.M."/>
            <person name="Sun Q."/>
            <person name="Liu Z."/>
            <person name="Lyons E."/>
            <person name="Wicker T."/>
            <person name="Salzberg S.L."/>
            <person name="Devos K.M."/>
            <person name="Dvorak J."/>
        </authorList>
    </citation>
    <scope>NUCLEOTIDE SEQUENCE [LARGE SCALE GENOMIC DNA]</scope>
    <source>
        <strain evidence="11">cv. AL8/78</strain>
    </source>
</reference>
<reference evidence="12" key="1">
    <citation type="journal article" date="2014" name="Science">
        <title>Ancient hybridizations among the ancestral genomes of bread wheat.</title>
        <authorList>
            <consortium name="International Wheat Genome Sequencing Consortium,"/>
            <person name="Marcussen T."/>
            <person name="Sandve S.R."/>
            <person name="Heier L."/>
            <person name="Spannagl M."/>
            <person name="Pfeifer M."/>
            <person name="Jakobsen K.S."/>
            <person name="Wulff B.B."/>
            <person name="Steuernagel B."/>
            <person name="Mayer K.F."/>
            <person name="Olsen O.A."/>
        </authorList>
    </citation>
    <scope>NUCLEOTIDE SEQUENCE [LARGE SCALE GENOMIC DNA]</scope>
    <source>
        <strain evidence="12">cv. AL8/78</strain>
    </source>
</reference>
<evidence type="ECO:0000259" key="10">
    <source>
        <dbReference type="PROSITE" id="PS51133"/>
    </source>
</evidence>
<reference evidence="12" key="2">
    <citation type="journal article" date="2017" name="Nat. Plants">
        <title>The Aegilops tauschii genome reveals multiple impacts of transposons.</title>
        <authorList>
            <person name="Zhao G."/>
            <person name="Zou C."/>
            <person name="Li K."/>
            <person name="Wang K."/>
            <person name="Li T."/>
            <person name="Gao L."/>
            <person name="Zhang X."/>
            <person name="Wang H."/>
            <person name="Yang Z."/>
            <person name="Liu X."/>
            <person name="Jiang W."/>
            <person name="Mao L."/>
            <person name="Kong X."/>
            <person name="Jiao Y."/>
            <person name="Jia J."/>
        </authorList>
    </citation>
    <scope>NUCLEOTIDE SEQUENCE [LARGE SCALE GENOMIC DNA]</scope>
    <source>
        <strain evidence="12">cv. AL8/78</strain>
    </source>
</reference>
<keyword evidence="3" id="KW-0240">DNA-directed RNA polymerase</keyword>
<evidence type="ECO:0000256" key="8">
    <source>
        <dbReference type="ARBA" id="ARBA00023242"/>
    </source>
</evidence>
<keyword evidence="7" id="KW-0804">Transcription</keyword>
<dbReference type="SMART" id="SM00440">
    <property type="entry name" value="ZnF_C2C2"/>
    <property type="match status" value="1"/>
</dbReference>
<evidence type="ECO:0000256" key="4">
    <source>
        <dbReference type="ARBA" id="ARBA00022723"/>
    </source>
</evidence>
<name>A0A453JA95_AEGTS</name>
<evidence type="ECO:0000256" key="1">
    <source>
        <dbReference type="ARBA" id="ARBA00004604"/>
    </source>
</evidence>
<reference evidence="11" key="4">
    <citation type="submission" date="2019-03" db="UniProtKB">
        <authorList>
            <consortium name="EnsemblPlants"/>
        </authorList>
    </citation>
    <scope>IDENTIFICATION</scope>
</reference>
<evidence type="ECO:0000256" key="2">
    <source>
        <dbReference type="ARBA" id="ARBA00008925"/>
    </source>
</evidence>
<evidence type="ECO:0000313" key="12">
    <source>
        <dbReference type="Proteomes" id="UP000015105"/>
    </source>
</evidence>
<keyword evidence="5 9" id="KW-0863">Zinc-finger</keyword>
<dbReference type="PANTHER" id="PTHR11239:SF17">
    <property type="entry name" value="DNA-DIRECTED RNA POLYMERASE SUBUNIT"/>
    <property type="match status" value="1"/>
</dbReference>
<dbReference type="Proteomes" id="UP000015105">
    <property type="component" value="Chromosome 4D"/>
</dbReference>
<accession>A0A453JA95</accession>
<protein>
    <recommendedName>
        <fullName evidence="10">TFIIS-type domain-containing protein</fullName>
    </recommendedName>
</protein>
<dbReference type="InterPro" id="IPR012164">
    <property type="entry name" value="Rpa12/Rpb9/Rpc10/TFS"/>
</dbReference>
<dbReference type="Pfam" id="PF01096">
    <property type="entry name" value="Zn_ribbon_TFIIS"/>
    <property type="match status" value="1"/>
</dbReference>
<dbReference type="GO" id="GO:0003899">
    <property type="term" value="F:DNA-directed RNA polymerase activity"/>
    <property type="evidence" value="ECO:0007669"/>
    <property type="project" value="InterPro"/>
</dbReference>
<dbReference type="EnsemblPlants" id="AET4Gv20847700.1">
    <property type="protein sequence ID" value="AET4Gv20847700.1"/>
    <property type="gene ID" value="AET4Gv20847700"/>
</dbReference>
<dbReference type="PANTHER" id="PTHR11239">
    <property type="entry name" value="DNA-DIRECTED RNA POLYMERASE"/>
    <property type="match status" value="1"/>
</dbReference>
<organism evidence="11 12">
    <name type="scientific">Aegilops tauschii subsp. strangulata</name>
    <name type="common">Goatgrass</name>
    <dbReference type="NCBI Taxonomy" id="200361"/>
    <lineage>
        <taxon>Eukaryota</taxon>
        <taxon>Viridiplantae</taxon>
        <taxon>Streptophyta</taxon>
        <taxon>Embryophyta</taxon>
        <taxon>Tracheophyta</taxon>
        <taxon>Spermatophyta</taxon>
        <taxon>Magnoliopsida</taxon>
        <taxon>Liliopsida</taxon>
        <taxon>Poales</taxon>
        <taxon>Poaceae</taxon>
        <taxon>BOP clade</taxon>
        <taxon>Pooideae</taxon>
        <taxon>Triticodae</taxon>
        <taxon>Triticeae</taxon>
        <taxon>Triticinae</taxon>
        <taxon>Aegilops</taxon>
    </lineage>
</organism>
<evidence type="ECO:0000256" key="9">
    <source>
        <dbReference type="PROSITE-ProRule" id="PRU00472"/>
    </source>
</evidence>
<dbReference type="GO" id="GO:0005665">
    <property type="term" value="C:RNA polymerase II, core complex"/>
    <property type="evidence" value="ECO:0007669"/>
    <property type="project" value="TreeGrafter"/>
</dbReference>
<keyword evidence="6" id="KW-0862">Zinc</keyword>
<comment type="similarity">
    <text evidence="2">Belongs to the archaeal RpoM/eukaryotic RPA12/RPB9/RPC11 RNA polymerase family.</text>
</comment>
<dbReference type="GO" id="GO:0006367">
    <property type="term" value="P:transcription initiation at RNA polymerase II promoter"/>
    <property type="evidence" value="ECO:0007669"/>
    <property type="project" value="TreeGrafter"/>
</dbReference>
<evidence type="ECO:0000256" key="6">
    <source>
        <dbReference type="ARBA" id="ARBA00022833"/>
    </source>
</evidence>
<dbReference type="SUPFAM" id="SSF57783">
    <property type="entry name" value="Zinc beta-ribbon"/>
    <property type="match status" value="1"/>
</dbReference>
<feature type="domain" description="TFIIS-type" evidence="10">
    <location>
        <begin position="77"/>
        <end position="118"/>
    </location>
</feature>
<dbReference type="CDD" id="cd10508">
    <property type="entry name" value="Zn-ribbon_RPB9"/>
    <property type="match status" value="1"/>
</dbReference>
<dbReference type="GO" id="GO:0003676">
    <property type="term" value="F:nucleic acid binding"/>
    <property type="evidence" value="ECO:0007669"/>
    <property type="project" value="InterPro"/>
</dbReference>
<proteinExistence type="inferred from homology"/>
<dbReference type="InterPro" id="IPR001222">
    <property type="entry name" value="Znf_TFIIS"/>
</dbReference>
<keyword evidence="12" id="KW-1185">Reference proteome</keyword>
<dbReference type="GO" id="GO:0006283">
    <property type="term" value="P:transcription-coupled nucleotide-excision repair"/>
    <property type="evidence" value="ECO:0007669"/>
    <property type="project" value="TreeGrafter"/>
</dbReference>
<sequence length="119" mass="13656">PTRRNPQEKKRTVICPSTCQQEEIQPRRRRHERHEVLPRVEVAGDNCVYRNIVHHEAGERTQVLQDVASDPTLPRTKDVRCAACGHGEAVFFQATARGEEGMTLFFVCCNPSCGNRWRE</sequence>
<reference evidence="11" key="5">
    <citation type="journal article" date="2021" name="G3 (Bethesda)">
        <title>Aegilops tauschii genome assembly Aet v5.0 features greater sequence contiguity and improved annotation.</title>
        <authorList>
            <person name="Wang L."/>
            <person name="Zhu T."/>
            <person name="Rodriguez J.C."/>
            <person name="Deal K.R."/>
            <person name="Dubcovsky J."/>
            <person name="McGuire P.E."/>
            <person name="Lux T."/>
            <person name="Spannagl M."/>
            <person name="Mayer K.F.X."/>
            <person name="Baldrich P."/>
            <person name="Meyers B.C."/>
            <person name="Huo N."/>
            <person name="Gu Y.Q."/>
            <person name="Zhou H."/>
            <person name="Devos K.M."/>
            <person name="Bennetzen J.L."/>
            <person name="Unver T."/>
            <person name="Budak H."/>
            <person name="Gulick P.J."/>
            <person name="Galiba G."/>
            <person name="Kalapos B."/>
            <person name="Nelson D.R."/>
            <person name="Li P."/>
            <person name="You F.M."/>
            <person name="Luo M.C."/>
            <person name="Dvorak J."/>
        </authorList>
    </citation>
    <scope>NUCLEOTIDE SEQUENCE [LARGE SCALE GENOMIC DNA]</scope>
    <source>
        <strain evidence="11">cv. AL8/78</strain>
    </source>
</reference>
<dbReference type="GO" id="GO:0008270">
    <property type="term" value="F:zinc ion binding"/>
    <property type="evidence" value="ECO:0007669"/>
    <property type="project" value="UniProtKB-KW"/>
</dbReference>
<dbReference type="PROSITE" id="PS51133">
    <property type="entry name" value="ZF_TFIIS_2"/>
    <property type="match status" value="1"/>
</dbReference>
<dbReference type="FunFam" id="2.20.25.10:FF:000004">
    <property type="entry name" value="DNA-directed RNA polymerase subunit"/>
    <property type="match status" value="1"/>
</dbReference>
<dbReference type="AlphaFoldDB" id="A0A453JA95"/>
<dbReference type="GO" id="GO:0001193">
    <property type="term" value="P:maintenance of transcriptional fidelity during transcription elongation by RNA polymerase II"/>
    <property type="evidence" value="ECO:0007669"/>
    <property type="project" value="TreeGrafter"/>
</dbReference>
<dbReference type="Gene3D" id="2.20.25.10">
    <property type="match status" value="1"/>
</dbReference>
<dbReference type="GO" id="GO:0005730">
    <property type="term" value="C:nucleolus"/>
    <property type="evidence" value="ECO:0007669"/>
    <property type="project" value="UniProtKB-SubCell"/>
</dbReference>
<evidence type="ECO:0000313" key="11">
    <source>
        <dbReference type="EnsemblPlants" id="AET4Gv20847700.1"/>
    </source>
</evidence>
<evidence type="ECO:0000256" key="7">
    <source>
        <dbReference type="ARBA" id="ARBA00023163"/>
    </source>
</evidence>
<keyword evidence="4" id="KW-0479">Metal-binding</keyword>
<evidence type="ECO:0000256" key="3">
    <source>
        <dbReference type="ARBA" id="ARBA00022478"/>
    </source>
</evidence>
<evidence type="ECO:0000256" key="5">
    <source>
        <dbReference type="ARBA" id="ARBA00022771"/>
    </source>
</evidence>
<keyword evidence="8" id="KW-0539">Nucleus</keyword>
<dbReference type="InterPro" id="IPR034012">
    <property type="entry name" value="Zn_ribbon_RPB9_C"/>
</dbReference>
<comment type="subcellular location">
    <subcellularLocation>
        <location evidence="1">Nucleus</location>
        <location evidence="1">Nucleolus</location>
    </subcellularLocation>
</comment>